<gene>
    <name evidence="1" type="ORF">Metus_0627</name>
</gene>
<evidence type="ECO:0000313" key="2">
    <source>
        <dbReference type="Proteomes" id="UP000288215"/>
    </source>
</evidence>
<dbReference type="Pfam" id="PF04467">
    <property type="entry name" value="DUF483"/>
    <property type="match status" value="1"/>
</dbReference>
<accession>A0A3S3RCI3</accession>
<comment type="caution">
    <text evidence="1">The sequence shown here is derived from an EMBL/GenBank/DDBJ whole genome shotgun (WGS) entry which is preliminary data.</text>
</comment>
<organism evidence="1 2">
    <name type="scientific">Methanosuratincola subterraneus</name>
    <dbReference type="NCBI Taxonomy" id="2593994"/>
    <lineage>
        <taxon>Archaea</taxon>
        <taxon>Thermoproteota</taxon>
        <taxon>Methanosuratincolia</taxon>
        <taxon>Candidatus Methanomethylicales</taxon>
        <taxon>Candidatus Methanomethylicaceae</taxon>
        <taxon>Candidatus Methanosuratincola (ex Vanwonterghem et al. 2016)</taxon>
    </lineage>
</organism>
<dbReference type="AlphaFoldDB" id="A0A3S3RCI3"/>
<reference evidence="1 2" key="1">
    <citation type="submission" date="2018-12" db="EMBL/GenBank/DDBJ databases">
        <title>The complete genome of the methanogenic archaea of the candidate phylum Verstraetearchaeota, obtained from the metagenome of underground thermal water.</title>
        <authorList>
            <person name="Kadnikov V.V."/>
            <person name="Mardanov A.V."/>
            <person name="Beletsky A.V."/>
            <person name="Karnachuk O.V."/>
            <person name="Ravin N.V."/>
        </authorList>
    </citation>
    <scope>NUCLEOTIDE SEQUENCE [LARGE SCALE GENOMIC DNA]</scope>
    <source>
        <strain evidence="1">Ch88</strain>
    </source>
</reference>
<dbReference type="EMBL" id="RXGA01000002">
    <property type="protein sequence ID" value="RWX73848.1"/>
    <property type="molecule type" value="Genomic_DNA"/>
</dbReference>
<dbReference type="InterPro" id="IPR007556">
    <property type="entry name" value="DUF483"/>
</dbReference>
<sequence length="195" mass="22306">MPSSKGALSFSGLVDRLVSLSAIPEERVEEAFPASINFARHVARLFREDRLFDILPRLETQLQIVRRFSPPVRPALDPYTSTQIGVFSKLFDDYEIGHFLGYPECCMRSFAEDIRYSIDGDHIRELERSGMKAFVTTAGFIPCSVFCKEAQNRGLLSFVEPSEIANLRAIEKETAAKLPHFHPEYREHYFEIKSL</sequence>
<evidence type="ECO:0008006" key="3">
    <source>
        <dbReference type="Google" id="ProtNLM"/>
    </source>
</evidence>
<proteinExistence type="predicted"/>
<name>A0A3S3RCI3_METS7</name>
<protein>
    <recommendedName>
        <fullName evidence="3">DUF483 domain-containing protein</fullName>
    </recommendedName>
</protein>
<dbReference type="Proteomes" id="UP000288215">
    <property type="component" value="Unassembled WGS sequence"/>
</dbReference>
<evidence type="ECO:0000313" key="1">
    <source>
        <dbReference type="EMBL" id="RWX73848.1"/>
    </source>
</evidence>